<dbReference type="InterPro" id="IPR011990">
    <property type="entry name" value="TPR-like_helical_dom_sf"/>
</dbReference>
<dbReference type="SMART" id="SM00028">
    <property type="entry name" value="TPR"/>
    <property type="match status" value="4"/>
</dbReference>
<dbReference type="SUPFAM" id="SSF48452">
    <property type="entry name" value="TPR-like"/>
    <property type="match status" value="1"/>
</dbReference>
<evidence type="ECO:0000259" key="2">
    <source>
        <dbReference type="Pfam" id="PF00931"/>
    </source>
</evidence>
<keyword evidence="1" id="KW-0802">TPR repeat</keyword>
<gene>
    <name evidence="3" type="ORF">C7B82_01735</name>
</gene>
<name>A0A2T1EQA4_9CYAN</name>
<dbReference type="RefSeq" id="WP_106254593.1">
    <property type="nucleotide sequence ID" value="NZ_CAWNSW010000036.1"/>
</dbReference>
<dbReference type="SUPFAM" id="SSF52540">
    <property type="entry name" value="P-loop containing nucleoside triphosphate hydrolases"/>
    <property type="match status" value="1"/>
</dbReference>
<dbReference type="AlphaFoldDB" id="A0A2T1EQA4"/>
<sequence>MSDRAELEQMLTTAQMVLTVLETQAAGFTNLTIPAHLQVQLDGKRQEVDSLKARLAQLQGGGNATVPDNLPRYGSVFVGRKTEMAQCLEALAPEERGWGVAIDGIGGMGKTALALEVAHCARKDALFDAYLFASAKTTWLSPDGVRQETLALSSLDAFCREFARILGQDEIVKITEATERRRALLDALRGRRVLLIWDNLETLTAEERDQIAEFLRKLPGASKAIITSRRRTGESAVTIRLDKLSLPEAYQLMQDKGRLAPALAQELKATNDAVKQQLYDLAGGNPLALDWTLGLVAQKGYSLTAALERLRDAAGSEDLYGFLFTDVARDLQPNDRAVLSVLTVFQTPATLISLTEVTELTRLVVEASLSRLLILSLVSQMEGGTYGIHPLTRTYVETALRASREGAWTAFQQFVGLKAQAGEVQLSPKAQRKALRYWVDYARKYGGRSENYKTYDKLEAEWQTLEGIANTVWDLSGIPGTLQDREAAQMLIDLESGLYQFLLFRGYWDEAIRLGEWRYQAGQALGQGSDAGWGAYHVASIYYFRAETDRAATWAKQMAAAMERGGNRRDRAVAIQLQGLVARQRGDWAVAERCYQEAVAAYRELGEKEDEAIALNDLGTVARQQRQYDRAETYYQQALAIAEKIGNKEMQTAYCGNLGLLALNRDRPHDARPWYERELALAQEVARQDLVADAQAGVAQVLEAEGRDAEALDLARRALQIQERLGDQGVGFSRSLVARLQSKLT</sequence>
<evidence type="ECO:0000313" key="3">
    <source>
        <dbReference type="EMBL" id="PSB34916.1"/>
    </source>
</evidence>
<dbReference type="InterPro" id="IPR027417">
    <property type="entry name" value="P-loop_NTPase"/>
</dbReference>
<dbReference type="PRINTS" id="PR00364">
    <property type="entry name" value="DISEASERSIST"/>
</dbReference>
<reference evidence="4" key="1">
    <citation type="submission" date="2018-02" db="EMBL/GenBank/DDBJ databases">
        <authorList>
            <person name="Moore K."/>
            <person name="Momper L."/>
        </authorList>
    </citation>
    <scope>NUCLEOTIDE SEQUENCE [LARGE SCALE GENOMIC DNA]</scope>
    <source>
        <strain evidence="4">ULC18</strain>
    </source>
</reference>
<dbReference type="Gene3D" id="3.40.50.300">
    <property type="entry name" value="P-loop containing nucleotide triphosphate hydrolases"/>
    <property type="match status" value="1"/>
</dbReference>
<feature type="repeat" description="TPR" evidence="1">
    <location>
        <begin position="612"/>
        <end position="645"/>
    </location>
</feature>
<dbReference type="InterPro" id="IPR019734">
    <property type="entry name" value="TPR_rpt"/>
</dbReference>
<protein>
    <submittedName>
        <fullName evidence="3">NB-ARC domain-containing protein</fullName>
    </submittedName>
</protein>
<dbReference type="PANTHER" id="PTHR47691:SF3">
    <property type="entry name" value="HTH-TYPE TRANSCRIPTIONAL REGULATOR RV0890C-RELATED"/>
    <property type="match status" value="1"/>
</dbReference>
<dbReference type="Pfam" id="PF13424">
    <property type="entry name" value="TPR_12"/>
    <property type="match status" value="2"/>
</dbReference>
<dbReference type="Proteomes" id="UP000239576">
    <property type="component" value="Unassembled WGS sequence"/>
</dbReference>
<dbReference type="PROSITE" id="PS50005">
    <property type="entry name" value="TPR"/>
    <property type="match status" value="1"/>
</dbReference>
<dbReference type="InterPro" id="IPR002182">
    <property type="entry name" value="NB-ARC"/>
</dbReference>
<feature type="domain" description="NB-ARC" evidence="2">
    <location>
        <begin position="81"/>
        <end position="256"/>
    </location>
</feature>
<proteinExistence type="predicted"/>
<dbReference type="Gene3D" id="1.25.40.10">
    <property type="entry name" value="Tetratricopeptide repeat domain"/>
    <property type="match status" value="1"/>
</dbReference>
<dbReference type="OrthoDB" id="2893300at2"/>
<reference evidence="3 4" key="2">
    <citation type="submission" date="2018-03" db="EMBL/GenBank/DDBJ databases">
        <title>The ancient ancestry and fast evolution of plastids.</title>
        <authorList>
            <person name="Moore K.R."/>
            <person name="Magnabosco C."/>
            <person name="Momper L."/>
            <person name="Gold D.A."/>
            <person name="Bosak T."/>
            <person name="Fournier G.P."/>
        </authorList>
    </citation>
    <scope>NUCLEOTIDE SEQUENCE [LARGE SCALE GENOMIC DNA]</scope>
    <source>
        <strain evidence="3 4">ULC18</strain>
    </source>
</reference>
<dbReference type="PANTHER" id="PTHR47691">
    <property type="entry name" value="REGULATOR-RELATED"/>
    <property type="match status" value="1"/>
</dbReference>
<dbReference type="Pfam" id="PF00931">
    <property type="entry name" value="NB-ARC"/>
    <property type="match status" value="1"/>
</dbReference>
<organism evidence="3 4">
    <name type="scientific">Stenomitos frigidus ULC18</name>
    <dbReference type="NCBI Taxonomy" id="2107698"/>
    <lineage>
        <taxon>Bacteria</taxon>
        <taxon>Bacillati</taxon>
        <taxon>Cyanobacteriota</taxon>
        <taxon>Cyanophyceae</taxon>
        <taxon>Leptolyngbyales</taxon>
        <taxon>Leptolyngbyaceae</taxon>
        <taxon>Stenomitos</taxon>
    </lineage>
</organism>
<accession>A0A2T1EQA4</accession>
<dbReference type="EMBL" id="PVWK01000011">
    <property type="protein sequence ID" value="PSB34916.1"/>
    <property type="molecule type" value="Genomic_DNA"/>
</dbReference>
<evidence type="ECO:0000313" key="4">
    <source>
        <dbReference type="Proteomes" id="UP000239576"/>
    </source>
</evidence>
<dbReference type="GO" id="GO:0043531">
    <property type="term" value="F:ADP binding"/>
    <property type="evidence" value="ECO:0007669"/>
    <property type="project" value="InterPro"/>
</dbReference>
<evidence type="ECO:0000256" key="1">
    <source>
        <dbReference type="PROSITE-ProRule" id="PRU00339"/>
    </source>
</evidence>
<keyword evidence="4" id="KW-1185">Reference proteome</keyword>
<comment type="caution">
    <text evidence="3">The sequence shown here is derived from an EMBL/GenBank/DDBJ whole genome shotgun (WGS) entry which is preliminary data.</text>
</comment>